<dbReference type="FunFam" id="1.10.10.60:FF:000057">
    <property type="entry name" value="Short stature homeobox 2"/>
    <property type="match status" value="1"/>
</dbReference>
<evidence type="ECO:0000256" key="1">
    <source>
        <dbReference type="ARBA" id="ARBA00004123"/>
    </source>
</evidence>
<dbReference type="InterPro" id="IPR001356">
    <property type="entry name" value="HD"/>
</dbReference>
<feature type="compositionally biased region" description="Low complexity" evidence="10">
    <location>
        <begin position="414"/>
        <end position="425"/>
    </location>
</feature>
<keyword evidence="2" id="KW-0217">Developmental protein</keyword>
<feature type="compositionally biased region" description="Pro residues" evidence="10">
    <location>
        <begin position="441"/>
        <end position="450"/>
    </location>
</feature>
<evidence type="ECO:0000256" key="10">
    <source>
        <dbReference type="SAM" id="MobiDB-lite"/>
    </source>
</evidence>
<evidence type="ECO:0000256" key="4">
    <source>
        <dbReference type="ARBA" id="ARBA00023155"/>
    </source>
</evidence>
<dbReference type="InterPro" id="IPR009057">
    <property type="entry name" value="Homeodomain-like_sf"/>
</dbReference>
<feature type="region of interest" description="Disordered" evidence="10">
    <location>
        <begin position="309"/>
        <end position="330"/>
    </location>
</feature>
<dbReference type="PROSITE" id="PS50071">
    <property type="entry name" value="HOMEOBOX_2"/>
    <property type="match status" value="1"/>
</dbReference>
<keyword evidence="5 8" id="KW-0539">Nucleus</keyword>
<dbReference type="Gene3D" id="1.10.10.60">
    <property type="entry name" value="Homeodomain-like"/>
    <property type="match status" value="1"/>
</dbReference>
<comment type="subcellular location">
    <subcellularLocation>
        <location evidence="1 8 9">Nucleus</location>
    </subcellularLocation>
</comment>
<comment type="caution">
    <text evidence="12">The sequence shown here is derived from an EMBL/GenBank/DDBJ whole genome shotgun (WGS) entry which is preliminary data.</text>
</comment>
<evidence type="ECO:0000256" key="9">
    <source>
        <dbReference type="RuleBase" id="RU000682"/>
    </source>
</evidence>
<dbReference type="CDD" id="cd00086">
    <property type="entry name" value="homeodomain"/>
    <property type="match status" value="1"/>
</dbReference>
<evidence type="ECO:0000256" key="3">
    <source>
        <dbReference type="ARBA" id="ARBA00023125"/>
    </source>
</evidence>
<keyword evidence="4 8" id="KW-0371">Homeobox</keyword>
<organism evidence="12 13">
    <name type="scientific">Macrosiphum euphorbiae</name>
    <name type="common">potato aphid</name>
    <dbReference type="NCBI Taxonomy" id="13131"/>
    <lineage>
        <taxon>Eukaryota</taxon>
        <taxon>Metazoa</taxon>
        <taxon>Ecdysozoa</taxon>
        <taxon>Arthropoda</taxon>
        <taxon>Hexapoda</taxon>
        <taxon>Insecta</taxon>
        <taxon>Pterygota</taxon>
        <taxon>Neoptera</taxon>
        <taxon>Paraneoptera</taxon>
        <taxon>Hemiptera</taxon>
        <taxon>Sternorrhyncha</taxon>
        <taxon>Aphidomorpha</taxon>
        <taxon>Aphidoidea</taxon>
        <taxon>Aphididae</taxon>
        <taxon>Macrosiphini</taxon>
        <taxon>Macrosiphum</taxon>
    </lineage>
</organism>
<evidence type="ECO:0000313" key="13">
    <source>
        <dbReference type="Proteomes" id="UP001160148"/>
    </source>
</evidence>
<evidence type="ECO:0000256" key="5">
    <source>
        <dbReference type="ARBA" id="ARBA00023242"/>
    </source>
</evidence>
<comment type="similarity">
    <text evidence="6">Belongs to the paired homeobox family. Unc-4 subfamily.</text>
</comment>
<evidence type="ECO:0000256" key="2">
    <source>
        <dbReference type="ARBA" id="ARBA00022473"/>
    </source>
</evidence>
<dbReference type="SMART" id="SM00389">
    <property type="entry name" value="HOX"/>
    <property type="match status" value="1"/>
</dbReference>
<dbReference type="AlphaFoldDB" id="A0AAV0VX07"/>
<proteinExistence type="inferred from homology"/>
<dbReference type="GO" id="GO:0000977">
    <property type="term" value="F:RNA polymerase II transcription regulatory region sequence-specific DNA binding"/>
    <property type="evidence" value="ECO:0007669"/>
    <property type="project" value="TreeGrafter"/>
</dbReference>
<feature type="domain" description="Homeobox" evidence="11">
    <location>
        <begin position="165"/>
        <end position="225"/>
    </location>
</feature>
<protein>
    <recommendedName>
        <fullName evidence="7">Homeobox protein unc-4</fullName>
    </recommendedName>
</protein>
<feature type="DNA-binding region" description="Homeobox" evidence="8">
    <location>
        <begin position="167"/>
        <end position="226"/>
    </location>
</feature>
<dbReference type="InterPro" id="IPR017970">
    <property type="entry name" value="Homeobox_CS"/>
</dbReference>
<dbReference type="PANTHER" id="PTHR24329:SF543">
    <property type="entry name" value="FI01017P-RELATED"/>
    <property type="match status" value="1"/>
</dbReference>
<dbReference type="GO" id="GO:0005634">
    <property type="term" value="C:nucleus"/>
    <property type="evidence" value="ECO:0007669"/>
    <property type="project" value="UniProtKB-SubCell"/>
</dbReference>
<evidence type="ECO:0000259" key="11">
    <source>
        <dbReference type="PROSITE" id="PS50071"/>
    </source>
</evidence>
<reference evidence="12 13" key="1">
    <citation type="submission" date="2023-01" db="EMBL/GenBank/DDBJ databases">
        <authorList>
            <person name="Whitehead M."/>
        </authorList>
    </citation>
    <scope>NUCLEOTIDE SEQUENCE [LARGE SCALE GENOMIC DNA]</scope>
</reference>
<name>A0AAV0VX07_9HEMI</name>
<evidence type="ECO:0000256" key="6">
    <source>
        <dbReference type="ARBA" id="ARBA00038351"/>
    </source>
</evidence>
<gene>
    <name evidence="12" type="ORF">MEUPH1_LOCUS4084</name>
</gene>
<feature type="compositionally biased region" description="Low complexity" evidence="10">
    <location>
        <begin position="150"/>
        <end position="163"/>
    </location>
</feature>
<feature type="compositionally biased region" description="Polar residues" evidence="10">
    <location>
        <begin position="132"/>
        <end position="142"/>
    </location>
</feature>
<evidence type="ECO:0000313" key="12">
    <source>
        <dbReference type="EMBL" id="CAI6347278.1"/>
    </source>
</evidence>
<dbReference type="SUPFAM" id="SSF46689">
    <property type="entry name" value="Homeodomain-like"/>
    <property type="match status" value="1"/>
</dbReference>
<dbReference type="InterPro" id="IPR050649">
    <property type="entry name" value="Paired_Homeobox_TFs"/>
</dbReference>
<dbReference type="PANTHER" id="PTHR24329">
    <property type="entry name" value="HOMEOBOX PROTEIN ARISTALESS"/>
    <property type="match status" value="1"/>
</dbReference>
<keyword evidence="13" id="KW-1185">Reference proteome</keyword>
<dbReference type="Pfam" id="PF00046">
    <property type="entry name" value="Homeodomain"/>
    <property type="match status" value="1"/>
</dbReference>
<sequence length="450" mass="50259">MDEGAFDESMMFNEYHHQTKPGSPPAHHQHQPLLAFQQPGDMMGYALPVPDHMDLQHHHHHHHHQLQDMDMHRHHHGVQDQMQQQDRQVQIGDPQDMFQMPVTSTVQVQPADIVVNANGQKHAIKLEMDSNPLPTTGQQSSGLPADQPTPKKSSSKSKNTDNNGTKKKKTRTTFTSHQLEELERAFERAPYPDVFAREELALNLKLSESRVQVWFQNRRAKWRKREPPRKTVYLTNSVFPSGSPGSSVSSTSFTTLTTFGGNVSPSLGTCSPVTLSGSEPWGYGAAGYGDLAHLNLLNSNGSSPFAQNAFHGSGSNNNNNNNNFGGTPYAVQPQDSPGLFSASMQCLARQDMMGPLDQSPPDRDYHGHQLNKHVVDSYVMSQDMAGLLQPDAECDIVGTMGYEVQDHQQHQHQHQQQQQQQQQQQIDEDGEEETAIKVEPPFTPLPPFIN</sequence>
<dbReference type="GO" id="GO:0000981">
    <property type="term" value="F:DNA-binding transcription factor activity, RNA polymerase II-specific"/>
    <property type="evidence" value="ECO:0007669"/>
    <property type="project" value="InterPro"/>
</dbReference>
<dbReference type="PROSITE" id="PS00027">
    <property type="entry name" value="HOMEOBOX_1"/>
    <property type="match status" value="1"/>
</dbReference>
<feature type="region of interest" description="Disordered" evidence="10">
    <location>
        <begin position="129"/>
        <end position="174"/>
    </location>
</feature>
<keyword evidence="3 8" id="KW-0238">DNA-binding</keyword>
<dbReference type="EMBL" id="CARXXK010000001">
    <property type="protein sequence ID" value="CAI6347278.1"/>
    <property type="molecule type" value="Genomic_DNA"/>
</dbReference>
<evidence type="ECO:0000256" key="8">
    <source>
        <dbReference type="PROSITE-ProRule" id="PRU00108"/>
    </source>
</evidence>
<feature type="region of interest" description="Disordered" evidence="10">
    <location>
        <begin position="405"/>
        <end position="450"/>
    </location>
</feature>
<dbReference type="Proteomes" id="UP001160148">
    <property type="component" value="Unassembled WGS sequence"/>
</dbReference>
<evidence type="ECO:0000256" key="7">
    <source>
        <dbReference type="ARBA" id="ARBA00069290"/>
    </source>
</evidence>
<accession>A0AAV0VX07</accession>